<dbReference type="EMBL" id="JAWXXR010000001">
    <property type="protein sequence ID" value="MDX6016949.1"/>
    <property type="molecule type" value="Genomic_DNA"/>
</dbReference>
<keyword evidence="5 7" id="KW-0067">ATP-binding</keyword>
<dbReference type="SUPFAM" id="SSF53067">
    <property type="entry name" value="Actin-like ATPase domain"/>
    <property type="match status" value="2"/>
</dbReference>
<dbReference type="Gene3D" id="3.90.640.10">
    <property type="entry name" value="Actin, Chain A, domain 4"/>
    <property type="match status" value="1"/>
</dbReference>
<dbReference type="InterPro" id="IPR013126">
    <property type="entry name" value="Hsp_70_fam"/>
</dbReference>
<feature type="modified residue" description="Phosphothreonine; by autocatalysis" evidence="7">
    <location>
        <position position="198"/>
    </location>
</feature>
<evidence type="ECO:0000256" key="5">
    <source>
        <dbReference type="ARBA" id="ARBA00022840"/>
    </source>
</evidence>
<evidence type="ECO:0000256" key="7">
    <source>
        <dbReference type="HAMAP-Rule" id="MF_00332"/>
    </source>
</evidence>
<accession>A0ABU4QBY8</accession>
<evidence type="ECO:0000256" key="9">
    <source>
        <dbReference type="SAM" id="MobiDB-lite"/>
    </source>
</evidence>
<protein>
    <recommendedName>
        <fullName evidence="2 7">Chaperone protein DnaK</fullName>
    </recommendedName>
    <alternativeName>
        <fullName evidence="7">HSP70</fullName>
    </alternativeName>
    <alternativeName>
        <fullName evidence="7">Heat shock 70 kDa protein</fullName>
    </alternativeName>
    <alternativeName>
        <fullName evidence="7">Heat shock protein 70</fullName>
    </alternativeName>
</protein>
<dbReference type="HAMAP" id="MF_00332">
    <property type="entry name" value="DnaK"/>
    <property type="match status" value="1"/>
</dbReference>
<dbReference type="SUPFAM" id="SSF100920">
    <property type="entry name" value="Heat shock protein 70kD (HSP70), peptide-binding domain"/>
    <property type="match status" value="1"/>
</dbReference>
<dbReference type="PROSITE" id="PS00297">
    <property type="entry name" value="HSP70_1"/>
    <property type="match status" value="1"/>
</dbReference>
<dbReference type="PROSITE" id="PS01036">
    <property type="entry name" value="HSP70_3"/>
    <property type="match status" value="1"/>
</dbReference>
<comment type="induction">
    <text evidence="7">By stress conditions e.g. heat shock.</text>
</comment>
<dbReference type="InterPro" id="IPR029048">
    <property type="entry name" value="HSP70_C_sf"/>
</dbReference>
<feature type="compositionally biased region" description="Acidic residues" evidence="9">
    <location>
        <begin position="623"/>
        <end position="637"/>
    </location>
</feature>
<dbReference type="InterPro" id="IPR012725">
    <property type="entry name" value="Chaperone_DnaK"/>
</dbReference>
<evidence type="ECO:0000256" key="8">
    <source>
        <dbReference type="RuleBase" id="RU003322"/>
    </source>
</evidence>
<evidence type="ECO:0000256" key="1">
    <source>
        <dbReference type="ARBA" id="ARBA00007381"/>
    </source>
</evidence>
<dbReference type="Proteomes" id="UP001272773">
    <property type="component" value="Unassembled WGS sequence"/>
</dbReference>
<dbReference type="NCBIfam" id="TIGR02350">
    <property type="entry name" value="prok_dnaK"/>
    <property type="match status" value="1"/>
</dbReference>
<evidence type="ECO:0000313" key="10">
    <source>
        <dbReference type="EMBL" id="MDX6016949.1"/>
    </source>
</evidence>
<dbReference type="Pfam" id="PF00012">
    <property type="entry name" value="HSP70"/>
    <property type="match status" value="1"/>
</dbReference>
<gene>
    <name evidence="7 10" type="primary">dnaK</name>
    <name evidence="10" type="ORF">SIL79_11440</name>
</gene>
<dbReference type="InterPro" id="IPR043129">
    <property type="entry name" value="ATPase_NBD"/>
</dbReference>
<dbReference type="PROSITE" id="PS00329">
    <property type="entry name" value="HSP70_2"/>
    <property type="match status" value="1"/>
</dbReference>
<organism evidence="10 11">
    <name type="scientific">Shewanella indica</name>
    <dbReference type="NCBI Taxonomy" id="768528"/>
    <lineage>
        <taxon>Bacteria</taxon>
        <taxon>Pseudomonadati</taxon>
        <taxon>Pseudomonadota</taxon>
        <taxon>Gammaproteobacteria</taxon>
        <taxon>Alteromonadales</taxon>
        <taxon>Shewanellaceae</taxon>
        <taxon>Shewanella</taxon>
    </lineage>
</organism>
<dbReference type="InterPro" id="IPR018181">
    <property type="entry name" value="Heat_shock_70_CS"/>
</dbReference>
<evidence type="ECO:0000256" key="2">
    <source>
        <dbReference type="ARBA" id="ARBA00014415"/>
    </source>
</evidence>
<keyword evidence="7" id="KW-0143">Chaperone</keyword>
<dbReference type="CDD" id="cd10234">
    <property type="entry name" value="ASKHA_NBD_HSP70_DnaK-like"/>
    <property type="match status" value="1"/>
</dbReference>
<evidence type="ECO:0000313" key="11">
    <source>
        <dbReference type="Proteomes" id="UP001272773"/>
    </source>
</evidence>
<dbReference type="PANTHER" id="PTHR19375">
    <property type="entry name" value="HEAT SHOCK PROTEIN 70KDA"/>
    <property type="match status" value="1"/>
</dbReference>
<dbReference type="Gene3D" id="3.30.420.40">
    <property type="match status" value="2"/>
</dbReference>
<evidence type="ECO:0000256" key="4">
    <source>
        <dbReference type="ARBA" id="ARBA00022741"/>
    </source>
</evidence>
<evidence type="ECO:0000256" key="3">
    <source>
        <dbReference type="ARBA" id="ARBA00022553"/>
    </source>
</evidence>
<proteinExistence type="evidence at transcript level"/>
<feature type="compositionally biased region" description="Low complexity" evidence="9">
    <location>
        <begin position="602"/>
        <end position="621"/>
    </location>
</feature>
<comment type="function">
    <text evidence="7">Acts as a chaperone.</text>
</comment>
<dbReference type="InterPro" id="IPR029047">
    <property type="entry name" value="HSP70_peptide-bd_sf"/>
</dbReference>
<keyword evidence="4 7" id="KW-0547">Nucleotide-binding</keyword>
<sequence>MGKIIGIDLGTTNSCVAVLDGDKARVLENAEGDRTTPSIIAFTEDETLVGSPAKRQAVTNPANTFFAIKRLIGRRFTDDEVQRDVSIMPFKIIKADNGDAWIESHGKKMAPPQVSAEVLKKMKKTAEDFLGEPVTEAVITVPAYFNDSQRQATKDAGRIAGLEVKRIINEPTAAALAYGIDKKQGDNIVAVYDLGGGTFDISIIEIDSNDGDQTFEVLATNGDTHLGGEDFDNRLINYLADEFKKEQGLDLRNDPLAMQRLKEAAEKAKIELSSTTQTEVNLPYITADATGPKHLVVKITRAKLESLVEDLIQRSLEPLKVALADADLSVSDINEVILVGGQTRMPKVQEAVTNFFGKEPRKDVNPDEAVAVGAAIQGGVLAGDVKDVLLLDVTPLSLGIETMGSVMTKLIEKNTTIPTKAQQTFSTADDNQSAVTIHVLQGERKQASANKSLGQFNLEGIEPAPRGMPQIEVTFDIDADGILHVSAKDKKTGKEQNITIKASSGLSDDEVEKMVRDAEAHAEEDKKFEELVSARNQADGLVHATKKQVEEAGDALAADDKAKIETAMAAVETATKGNDKEAIEKATQELIEASAKLMEIAQAKAQQGQGQGEAQSSNAQADDVVDAEFEEVKDDKK</sequence>
<evidence type="ECO:0000256" key="6">
    <source>
        <dbReference type="ARBA" id="ARBA00023016"/>
    </source>
</evidence>
<dbReference type="Gene3D" id="1.20.1270.10">
    <property type="match status" value="1"/>
</dbReference>
<dbReference type="NCBIfam" id="NF001413">
    <property type="entry name" value="PRK00290.1"/>
    <property type="match status" value="1"/>
</dbReference>
<dbReference type="Gene3D" id="2.60.34.10">
    <property type="entry name" value="Substrate Binding Domain Of DNAk, Chain A, domain 1"/>
    <property type="match status" value="1"/>
</dbReference>
<comment type="caution">
    <text evidence="10">The sequence shown here is derived from an EMBL/GenBank/DDBJ whole genome shotgun (WGS) entry which is preliminary data.</text>
</comment>
<reference evidence="10 11" key="1">
    <citation type="submission" date="2023-11" db="EMBL/GenBank/DDBJ databases">
        <title>MicrobeMod: A computational toolkit for identifying prokaryotic methylation and restriction-modification with nanopore sequencing.</title>
        <authorList>
            <person name="Crits-Christoph A."/>
            <person name="Kang S.C."/>
            <person name="Lee H."/>
            <person name="Ostrov N."/>
        </authorList>
    </citation>
    <scope>NUCLEOTIDE SEQUENCE [LARGE SCALE GENOMIC DNA]</scope>
    <source>
        <strain evidence="10 11">ATCC BAA-2732</strain>
    </source>
</reference>
<name>A0ABU4QBY8_9GAMM</name>
<dbReference type="NCBIfam" id="NF003520">
    <property type="entry name" value="PRK05183.1"/>
    <property type="match status" value="1"/>
</dbReference>
<keyword evidence="6 7" id="KW-0346">Stress response</keyword>
<keyword evidence="3 7" id="KW-0597">Phosphoprotein</keyword>
<keyword evidence="11" id="KW-1185">Reference proteome</keyword>
<dbReference type="PRINTS" id="PR00301">
    <property type="entry name" value="HEATSHOCK70"/>
</dbReference>
<feature type="region of interest" description="Disordered" evidence="9">
    <location>
        <begin position="602"/>
        <end position="637"/>
    </location>
</feature>
<comment type="similarity">
    <text evidence="1 7 8">Belongs to the heat shock protein 70 family.</text>
</comment>
<dbReference type="GeneID" id="88624130"/>
<dbReference type="RefSeq" id="WP_039033622.1">
    <property type="nucleotide sequence ID" value="NZ_BMYE01000035.1"/>
</dbReference>